<gene>
    <name evidence="1" type="ORF">GSOID_T00026200001</name>
</gene>
<reference evidence="1" key="1">
    <citation type="journal article" date="2010" name="Science">
        <title>Plasticity of animal genome architecture unmasked by rapid evolution of a pelagic tunicate.</title>
        <authorList>
            <person name="Denoeud F."/>
            <person name="Henriet S."/>
            <person name="Mungpakdee S."/>
            <person name="Aury J.M."/>
            <person name="Da Silva C."/>
            <person name="Brinkmann H."/>
            <person name="Mikhaleva J."/>
            <person name="Olsen L.C."/>
            <person name="Jubin C."/>
            <person name="Canestro C."/>
            <person name="Bouquet J.M."/>
            <person name="Danks G."/>
            <person name="Poulain J."/>
            <person name="Campsteijn C."/>
            <person name="Adamski M."/>
            <person name="Cross I."/>
            <person name="Yadetie F."/>
            <person name="Muffato M."/>
            <person name="Louis A."/>
            <person name="Butcher S."/>
            <person name="Tsagkogeorga G."/>
            <person name="Konrad A."/>
            <person name="Singh S."/>
            <person name="Jensen M.F."/>
            <person name="Cong E.H."/>
            <person name="Eikeseth-Otteraa H."/>
            <person name="Noel B."/>
            <person name="Anthouard V."/>
            <person name="Porcel B.M."/>
            <person name="Kachouri-Lafond R."/>
            <person name="Nishino A."/>
            <person name="Ugolini M."/>
            <person name="Chourrout P."/>
            <person name="Nishida H."/>
            <person name="Aasland R."/>
            <person name="Huzurbazar S."/>
            <person name="Westhof E."/>
            <person name="Delsuc F."/>
            <person name="Lehrach H."/>
            <person name="Reinhardt R."/>
            <person name="Weissenbach J."/>
            <person name="Roy S.W."/>
            <person name="Artiguenave F."/>
            <person name="Postlethwait J.H."/>
            <person name="Manak J.R."/>
            <person name="Thompson E.M."/>
            <person name="Jaillon O."/>
            <person name="Du Pasquier L."/>
            <person name="Boudinot P."/>
            <person name="Liberles D.A."/>
            <person name="Volff J.N."/>
            <person name="Philippe H."/>
            <person name="Lenhard B."/>
            <person name="Roest Crollius H."/>
            <person name="Wincker P."/>
            <person name="Chourrout D."/>
        </authorList>
    </citation>
    <scope>NUCLEOTIDE SEQUENCE [LARGE SCALE GENOMIC DNA]</scope>
</reference>
<name>E4Z470_OIKDI</name>
<dbReference type="EMBL" id="FN657219">
    <property type="protein sequence ID" value="CBY42498.1"/>
    <property type="molecule type" value="Genomic_DNA"/>
</dbReference>
<feature type="non-terminal residue" evidence="1">
    <location>
        <position position="1"/>
    </location>
</feature>
<dbReference type="Proteomes" id="UP000011014">
    <property type="component" value="Unassembled WGS sequence"/>
</dbReference>
<accession>E4Z470</accession>
<organism evidence="1">
    <name type="scientific">Oikopleura dioica</name>
    <name type="common">Tunicate</name>
    <dbReference type="NCBI Taxonomy" id="34765"/>
    <lineage>
        <taxon>Eukaryota</taxon>
        <taxon>Metazoa</taxon>
        <taxon>Chordata</taxon>
        <taxon>Tunicata</taxon>
        <taxon>Appendicularia</taxon>
        <taxon>Copelata</taxon>
        <taxon>Oikopleuridae</taxon>
        <taxon>Oikopleura</taxon>
    </lineage>
</organism>
<dbReference type="AlphaFoldDB" id="E4Z470"/>
<protein>
    <submittedName>
        <fullName evidence="1">Uncharacterized protein</fullName>
    </submittedName>
</protein>
<proteinExistence type="predicted"/>
<sequence length="37" mass="4122">TRIRAWRADPVVKNLSDLTIKCLSLGLLYLKAGSTTF</sequence>
<evidence type="ECO:0000313" key="1">
    <source>
        <dbReference type="EMBL" id="CBY42498.1"/>
    </source>
</evidence>